<gene>
    <name evidence="11" type="ORF">HPB48_008221</name>
</gene>
<dbReference type="OrthoDB" id="434092at2759"/>
<evidence type="ECO:0000256" key="10">
    <source>
        <dbReference type="RuleBase" id="RU361115"/>
    </source>
</evidence>
<evidence type="ECO:0000256" key="6">
    <source>
        <dbReference type="ARBA" id="ARBA00022989"/>
    </source>
</evidence>
<dbReference type="InterPro" id="IPR002076">
    <property type="entry name" value="ELO_fam"/>
</dbReference>
<dbReference type="AlphaFoldDB" id="A0A9J6H2S6"/>
<keyword evidence="6 10" id="KW-1133">Transmembrane helix</keyword>
<comment type="similarity">
    <text evidence="10">Belongs to the ELO family.</text>
</comment>
<evidence type="ECO:0000256" key="5">
    <source>
        <dbReference type="ARBA" id="ARBA00022832"/>
    </source>
</evidence>
<comment type="caution">
    <text evidence="11">The sequence shown here is derived from an EMBL/GenBank/DDBJ whole genome shotgun (WGS) entry which is preliminary data.</text>
</comment>
<keyword evidence="7 10" id="KW-0443">Lipid metabolism</keyword>
<comment type="catalytic activity">
    <reaction evidence="10">
        <text>a very-long-chain acyl-CoA + malonyl-CoA + H(+) = a very-long-chain 3-oxoacyl-CoA + CO2 + CoA</text>
        <dbReference type="Rhea" id="RHEA:32727"/>
        <dbReference type="ChEBI" id="CHEBI:15378"/>
        <dbReference type="ChEBI" id="CHEBI:16526"/>
        <dbReference type="ChEBI" id="CHEBI:57287"/>
        <dbReference type="ChEBI" id="CHEBI:57384"/>
        <dbReference type="ChEBI" id="CHEBI:90725"/>
        <dbReference type="ChEBI" id="CHEBI:90736"/>
        <dbReference type="EC" id="2.3.1.199"/>
    </reaction>
</comment>
<feature type="transmembrane region" description="Helical" evidence="10">
    <location>
        <begin position="25"/>
        <end position="44"/>
    </location>
</feature>
<keyword evidence="4 10" id="KW-0812">Transmembrane</keyword>
<dbReference type="GO" id="GO:0034626">
    <property type="term" value="P:fatty acid elongation, polyunsaturated fatty acid"/>
    <property type="evidence" value="ECO:0007669"/>
    <property type="project" value="TreeGrafter"/>
</dbReference>
<keyword evidence="9 10" id="KW-0275">Fatty acid biosynthesis</keyword>
<dbReference type="PANTHER" id="PTHR11157">
    <property type="entry name" value="FATTY ACID ACYL TRANSFERASE-RELATED"/>
    <property type="match status" value="1"/>
</dbReference>
<dbReference type="GO" id="GO:0042761">
    <property type="term" value="P:very long-chain fatty acid biosynthetic process"/>
    <property type="evidence" value="ECO:0007669"/>
    <property type="project" value="TreeGrafter"/>
</dbReference>
<dbReference type="Pfam" id="PF01151">
    <property type="entry name" value="ELO"/>
    <property type="match status" value="1"/>
</dbReference>
<dbReference type="EMBL" id="JABSTR010000011">
    <property type="protein sequence ID" value="KAH9381007.1"/>
    <property type="molecule type" value="Genomic_DNA"/>
</dbReference>
<feature type="transmembrane region" description="Helical" evidence="10">
    <location>
        <begin position="65"/>
        <end position="84"/>
    </location>
</feature>
<comment type="subcellular location">
    <subcellularLocation>
        <location evidence="1">Membrane</location>
        <topology evidence="1">Multi-pass membrane protein</topology>
    </subcellularLocation>
</comment>
<organism evidence="11 12">
    <name type="scientific">Haemaphysalis longicornis</name>
    <name type="common">Bush tick</name>
    <dbReference type="NCBI Taxonomy" id="44386"/>
    <lineage>
        <taxon>Eukaryota</taxon>
        <taxon>Metazoa</taxon>
        <taxon>Ecdysozoa</taxon>
        <taxon>Arthropoda</taxon>
        <taxon>Chelicerata</taxon>
        <taxon>Arachnida</taxon>
        <taxon>Acari</taxon>
        <taxon>Parasitiformes</taxon>
        <taxon>Ixodida</taxon>
        <taxon>Ixodoidea</taxon>
        <taxon>Ixodidae</taxon>
        <taxon>Haemaphysalinae</taxon>
        <taxon>Haemaphysalis</taxon>
    </lineage>
</organism>
<keyword evidence="8 10" id="KW-0472">Membrane</keyword>
<keyword evidence="5 10" id="KW-0276">Fatty acid metabolism</keyword>
<dbReference type="GO" id="GO:0019367">
    <property type="term" value="P:fatty acid elongation, saturated fatty acid"/>
    <property type="evidence" value="ECO:0007669"/>
    <property type="project" value="TreeGrafter"/>
</dbReference>
<dbReference type="GO" id="GO:0009922">
    <property type="term" value="F:fatty acid elongase activity"/>
    <property type="evidence" value="ECO:0007669"/>
    <property type="project" value="UniProtKB-EC"/>
</dbReference>
<evidence type="ECO:0000256" key="1">
    <source>
        <dbReference type="ARBA" id="ARBA00004141"/>
    </source>
</evidence>
<accession>A0A9J6H2S6</accession>
<keyword evidence="12" id="KW-1185">Reference proteome</keyword>
<dbReference type="Proteomes" id="UP000821853">
    <property type="component" value="Chromosome 9"/>
</dbReference>
<proteinExistence type="inferred from homology"/>
<sequence length="165" mass="19218">MKFSLNPITLSHQIREMGDPRTRDYPLVVNPLFVFTLLASYLYFVKVAGPRWMKDREPFRILNLVRVYNLALVIINTKFLYTVLRFTYLPGGYYSLWCQGITGVMTDEMRDYYRTGWVYTCVPLLRPPGHGLLHPAQEVHPPHAPAHHPPHHRNRQPVVLHPVCA</sequence>
<dbReference type="GO" id="GO:0005789">
    <property type="term" value="C:endoplasmic reticulum membrane"/>
    <property type="evidence" value="ECO:0007669"/>
    <property type="project" value="TreeGrafter"/>
</dbReference>
<dbReference type="GO" id="GO:0034625">
    <property type="term" value="P:fatty acid elongation, monounsaturated fatty acid"/>
    <property type="evidence" value="ECO:0007669"/>
    <property type="project" value="TreeGrafter"/>
</dbReference>
<dbReference type="GO" id="GO:0030148">
    <property type="term" value="P:sphingolipid biosynthetic process"/>
    <property type="evidence" value="ECO:0007669"/>
    <property type="project" value="TreeGrafter"/>
</dbReference>
<evidence type="ECO:0000256" key="9">
    <source>
        <dbReference type="ARBA" id="ARBA00023160"/>
    </source>
</evidence>
<keyword evidence="3 10" id="KW-0808">Transferase</keyword>
<evidence type="ECO:0000256" key="7">
    <source>
        <dbReference type="ARBA" id="ARBA00023098"/>
    </source>
</evidence>
<evidence type="ECO:0000313" key="11">
    <source>
        <dbReference type="EMBL" id="KAH9381007.1"/>
    </source>
</evidence>
<reference evidence="11 12" key="1">
    <citation type="journal article" date="2020" name="Cell">
        <title>Large-Scale Comparative Analyses of Tick Genomes Elucidate Their Genetic Diversity and Vector Capacities.</title>
        <authorList>
            <consortium name="Tick Genome and Microbiome Consortium (TIGMIC)"/>
            <person name="Jia N."/>
            <person name="Wang J."/>
            <person name="Shi W."/>
            <person name="Du L."/>
            <person name="Sun Y."/>
            <person name="Zhan W."/>
            <person name="Jiang J.F."/>
            <person name="Wang Q."/>
            <person name="Zhang B."/>
            <person name="Ji P."/>
            <person name="Bell-Sakyi L."/>
            <person name="Cui X.M."/>
            <person name="Yuan T.T."/>
            <person name="Jiang B.G."/>
            <person name="Yang W.F."/>
            <person name="Lam T.T."/>
            <person name="Chang Q.C."/>
            <person name="Ding S.J."/>
            <person name="Wang X.J."/>
            <person name="Zhu J.G."/>
            <person name="Ruan X.D."/>
            <person name="Zhao L."/>
            <person name="Wei J.T."/>
            <person name="Ye R.Z."/>
            <person name="Que T.C."/>
            <person name="Du C.H."/>
            <person name="Zhou Y.H."/>
            <person name="Cheng J.X."/>
            <person name="Dai P.F."/>
            <person name="Guo W.B."/>
            <person name="Han X.H."/>
            <person name="Huang E.J."/>
            <person name="Li L.F."/>
            <person name="Wei W."/>
            <person name="Gao Y.C."/>
            <person name="Liu J.Z."/>
            <person name="Shao H.Z."/>
            <person name="Wang X."/>
            <person name="Wang C.C."/>
            <person name="Yang T.C."/>
            <person name="Huo Q.B."/>
            <person name="Li W."/>
            <person name="Chen H.Y."/>
            <person name="Chen S.E."/>
            <person name="Zhou L.G."/>
            <person name="Ni X.B."/>
            <person name="Tian J.H."/>
            <person name="Sheng Y."/>
            <person name="Liu T."/>
            <person name="Pan Y.S."/>
            <person name="Xia L.Y."/>
            <person name="Li J."/>
            <person name="Zhao F."/>
            <person name="Cao W.C."/>
        </authorList>
    </citation>
    <scope>NUCLEOTIDE SEQUENCE [LARGE SCALE GENOMIC DNA]</scope>
    <source>
        <strain evidence="11">HaeL-2018</strain>
    </source>
</reference>
<evidence type="ECO:0000256" key="4">
    <source>
        <dbReference type="ARBA" id="ARBA00022692"/>
    </source>
</evidence>
<name>A0A9J6H2S6_HAELO</name>
<dbReference type="EC" id="2.3.1.199" evidence="10"/>
<dbReference type="PANTHER" id="PTHR11157:SF69">
    <property type="entry name" value="ELONGATION OF VERY LONG CHAIN FATTY ACIDS PROTEIN 7"/>
    <property type="match status" value="1"/>
</dbReference>
<evidence type="ECO:0000256" key="2">
    <source>
        <dbReference type="ARBA" id="ARBA00022516"/>
    </source>
</evidence>
<evidence type="ECO:0000313" key="12">
    <source>
        <dbReference type="Proteomes" id="UP000821853"/>
    </source>
</evidence>
<keyword evidence="2 10" id="KW-0444">Lipid biosynthesis</keyword>
<evidence type="ECO:0000256" key="3">
    <source>
        <dbReference type="ARBA" id="ARBA00022679"/>
    </source>
</evidence>
<protein>
    <recommendedName>
        <fullName evidence="10">Elongation of very long chain fatty acids protein</fullName>
        <ecNumber evidence="10">2.3.1.199</ecNumber>
    </recommendedName>
    <alternativeName>
        <fullName evidence="10">Very-long-chain 3-oxoacyl-CoA synthase</fullName>
    </alternativeName>
</protein>
<evidence type="ECO:0000256" key="8">
    <source>
        <dbReference type="ARBA" id="ARBA00023136"/>
    </source>
</evidence>
<comment type="caution">
    <text evidence="10">Lacks conserved residue(s) required for the propagation of feature annotation.</text>
</comment>
<dbReference type="VEuPathDB" id="VectorBase:HLOH_042896"/>